<protein>
    <submittedName>
        <fullName evidence="1">Uncharacterized protein</fullName>
    </submittedName>
</protein>
<accession>A0A653BWC2</accession>
<dbReference type="EMBL" id="CAACVG010006137">
    <property type="protein sequence ID" value="VEN39944.1"/>
    <property type="molecule type" value="Genomic_DNA"/>
</dbReference>
<dbReference type="Proteomes" id="UP000410492">
    <property type="component" value="Unassembled WGS sequence"/>
</dbReference>
<dbReference type="AlphaFoldDB" id="A0A653BWC2"/>
<dbReference type="OrthoDB" id="10331916at2759"/>
<evidence type="ECO:0000313" key="2">
    <source>
        <dbReference type="Proteomes" id="UP000410492"/>
    </source>
</evidence>
<organism evidence="1 2">
    <name type="scientific">Callosobruchus maculatus</name>
    <name type="common">Southern cowpea weevil</name>
    <name type="synonym">Pulse bruchid</name>
    <dbReference type="NCBI Taxonomy" id="64391"/>
    <lineage>
        <taxon>Eukaryota</taxon>
        <taxon>Metazoa</taxon>
        <taxon>Ecdysozoa</taxon>
        <taxon>Arthropoda</taxon>
        <taxon>Hexapoda</taxon>
        <taxon>Insecta</taxon>
        <taxon>Pterygota</taxon>
        <taxon>Neoptera</taxon>
        <taxon>Endopterygota</taxon>
        <taxon>Coleoptera</taxon>
        <taxon>Polyphaga</taxon>
        <taxon>Cucujiformia</taxon>
        <taxon>Chrysomeloidea</taxon>
        <taxon>Chrysomelidae</taxon>
        <taxon>Bruchinae</taxon>
        <taxon>Bruchini</taxon>
        <taxon>Callosobruchus</taxon>
    </lineage>
</organism>
<proteinExistence type="predicted"/>
<reference evidence="1 2" key="1">
    <citation type="submission" date="2019-01" db="EMBL/GenBank/DDBJ databases">
        <authorList>
            <person name="Sayadi A."/>
        </authorList>
    </citation>
    <scope>NUCLEOTIDE SEQUENCE [LARGE SCALE GENOMIC DNA]</scope>
</reference>
<evidence type="ECO:0000313" key="1">
    <source>
        <dbReference type="EMBL" id="VEN39944.1"/>
    </source>
</evidence>
<gene>
    <name evidence="1" type="ORF">CALMAC_LOCUS4287</name>
</gene>
<keyword evidence="2" id="KW-1185">Reference proteome</keyword>
<name>A0A653BWC2_CALMS</name>
<sequence>MIYKWKKYNTVIRLVTATYGSELFCASRNFVVNNLLKVEKRTMSSSDKAAEQLLEFKKSVKQVNPS</sequence>